<name>A0ABW6N8E2_9ACTN</name>
<accession>A0ABW6N8E2</accession>
<evidence type="ECO:0000313" key="3">
    <source>
        <dbReference type="Proteomes" id="UP001601422"/>
    </source>
</evidence>
<dbReference type="Proteomes" id="UP001601422">
    <property type="component" value="Unassembled WGS sequence"/>
</dbReference>
<reference evidence="2 3" key="1">
    <citation type="submission" date="2024-10" db="EMBL/GenBank/DDBJ databases">
        <title>The Natural Products Discovery Center: Release of the First 8490 Sequenced Strains for Exploring Actinobacteria Biosynthetic Diversity.</title>
        <authorList>
            <person name="Kalkreuter E."/>
            <person name="Kautsar S.A."/>
            <person name="Yang D."/>
            <person name="Bader C.D."/>
            <person name="Teijaro C.N."/>
            <person name="Fluegel L."/>
            <person name="Davis C.M."/>
            <person name="Simpson J.R."/>
            <person name="Lauterbach L."/>
            <person name="Steele A.D."/>
            <person name="Gui C."/>
            <person name="Meng S."/>
            <person name="Li G."/>
            <person name="Viehrig K."/>
            <person name="Ye F."/>
            <person name="Su P."/>
            <person name="Kiefer A.F."/>
            <person name="Nichols A."/>
            <person name="Cepeda A.J."/>
            <person name="Yan W."/>
            <person name="Fan B."/>
            <person name="Jiang Y."/>
            <person name="Adhikari A."/>
            <person name="Zheng C.-J."/>
            <person name="Schuster L."/>
            <person name="Cowan T.M."/>
            <person name="Smanski M.J."/>
            <person name="Chevrette M.G."/>
            <person name="De Carvalho L.P.S."/>
            <person name="Shen B."/>
        </authorList>
    </citation>
    <scope>NUCLEOTIDE SEQUENCE [LARGE SCALE GENOMIC DNA]</scope>
    <source>
        <strain evidence="2 3">NPDC005497</strain>
    </source>
</reference>
<comment type="caution">
    <text evidence="2">The sequence shown here is derived from an EMBL/GenBank/DDBJ whole genome shotgun (WGS) entry which is preliminary data.</text>
</comment>
<dbReference type="EMBL" id="JBIAJP010000021">
    <property type="protein sequence ID" value="MFF0009547.1"/>
    <property type="molecule type" value="Genomic_DNA"/>
</dbReference>
<gene>
    <name evidence="2" type="ORF">ACFYQT_39835</name>
</gene>
<dbReference type="RefSeq" id="WP_389835452.1">
    <property type="nucleotide sequence ID" value="NZ_JBIAJP010000021.1"/>
</dbReference>
<sequence>MSSEVTEETVQGPVCKFQEGCHRVVPCVPGCGASGPAFAVMSTDAVLTGRAMSSGEFLAGLIANGQLETVGRPDKLPQDLEPDVDPVVVQRIWDRALAVGLHAGRRSVSPERYRDEMDRIAGLYERAGFEAMGGTVSRSRRLVAPEPGVHPADGEQARGH</sequence>
<keyword evidence="3" id="KW-1185">Reference proteome</keyword>
<evidence type="ECO:0000256" key="1">
    <source>
        <dbReference type="SAM" id="MobiDB-lite"/>
    </source>
</evidence>
<feature type="region of interest" description="Disordered" evidence="1">
    <location>
        <begin position="139"/>
        <end position="160"/>
    </location>
</feature>
<evidence type="ECO:0000313" key="2">
    <source>
        <dbReference type="EMBL" id="MFF0009547.1"/>
    </source>
</evidence>
<proteinExistence type="predicted"/>
<protein>
    <submittedName>
        <fullName evidence="2">Uncharacterized protein</fullName>
    </submittedName>
</protein>
<organism evidence="2 3">
    <name type="scientific">Streptomyces tibetensis</name>
    <dbReference type="NCBI Taxonomy" id="2382123"/>
    <lineage>
        <taxon>Bacteria</taxon>
        <taxon>Bacillati</taxon>
        <taxon>Actinomycetota</taxon>
        <taxon>Actinomycetes</taxon>
        <taxon>Kitasatosporales</taxon>
        <taxon>Streptomycetaceae</taxon>
        <taxon>Streptomyces</taxon>
    </lineage>
</organism>